<dbReference type="InterPro" id="IPR036572">
    <property type="entry name" value="Doublecortin_dom_sf"/>
</dbReference>
<feature type="compositionally biased region" description="Basic and acidic residues" evidence="1">
    <location>
        <begin position="80"/>
        <end position="90"/>
    </location>
</feature>
<evidence type="ECO:0000313" key="3">
    <source>
        <dbReference type="EMBL" id="KAJ7344524.1"/>
    </source>
</evidence>
<dbReference type="OrthoDB" id="9039598at2759"/>
<gene>
    <name evidence="3" type="ORF">JRQ81_000474</name>
</gene>
<dbReference type="InterPro" id="IPR043188">
    <property type="entry name" value="DCDC1"/>
</dbReference>
<dbReference type="GO" id="GO:0030496">
    <property type="term" value="C:midbody"/>
    <property type="evidence" value="ECO:0007669"/>
    <property type="project" value="TreeGrafter"/>
</dbReference>
<name>A0A9Q0Y5D3_9SAUR</name>
<dbReference type="CDD" id="cd17155">
    <property type="entry name" value="DCX_DCDC1"/>
    <property type="match status" value="1"/>
</dbReference>
<sequence length="435" mass="49052">YSSCAEDLSLKNSNDSIETLAKEMEDSETESTDSLYAFSTESSERNNDVLAPLLSSHQASSSSTILRKRFISPYTKRAKKTEERQKEHLRGQKSPLQSSVVSGRSGLQDGSTHQIESVQRSDRISELDSYKSNTTNNFCLISPSKRKRPVNVSKRNRPLPGQLRCQMFSSSKFCLVQKAWEVTHIFRQQPQRLRVTAYKNGLVNIFAKVTVPPSIKLLLEECTEKLKLNSAARRVFLADGTEALDARDIPHDADVYISTGEPFSNPFKKIKDHLLLMKDATWTLNGLAFPRGVNRRKGNPVLSKRMRKLTGKTSIRVLVFKNGMGQDGYEIAVSPDQTEKFLDICTTRLGLVTPAKYIYNMHGEKVEDIINIPLLDKCLQNSITPLRGPLWVSKGEGFSPSGAKMYIQGVLLTLHQQLKSEKNYCDQKLKILENY</sequence>
<dbReference type="PANTHER" id="PTHR46302">
    <property type="entry name" value="DOUBLECORTIN DOMAIN-CONTAINING PROTEIN 1"/>
    <property type="match status" value="1"/>
</dbReference>
<proteinExistence type="predicted"/>
<reference evidence="3" key="1">
    <citation type="journal article" date="2023" name="DNA Res.">
        <title>Chromosome-level genome assembly of Phrynocephalus forsythii using third-generation DNA sequencing and Hi-C analysis.</title>
        <authorList>
            <person name="Qi Y."/>
            <person name="Zhao W."/>
            <person name="Zhao Y."/>
            <person name="Niu C."/>
            <person name="Cao S."/>
            <person name="Zhang Y."/>
        </authorList>
    </citation>
    <scope>NUCLEOTIDE SEQUENCE</scope>
    <source>
        <tissue evidence="3">Muscle</tissue>
    </source>
</reference>
<dbReference type="EMBL" id="JAPFRF010000001">
    <property type="protein sequence ID" value="KAJ7344524.1"/>
    <property type="molecule type" value="Genomic_DNA"/>
</dbReference>
<evidence type="ECO:0000313" key="4">
    <source>
        <dbReference type="Proteomes" id="UP001142489"/>
    </source>
</evidence>
<evidence type="ECO:0000259" key="2">
    <source>
        <dbReference type="PROSITE" id="PS50309"/>
    </source>
</evidence>
<dbReference type="PROSITE" id="PS50309">
    <property type="entry name" value="DC"/>
    <property type="match status" value="1"/>
</dbReference>
<organism evidence="3 4">
    <name type="scientific">Phrynocephalus forsythii</name>
    <dbReference type="NCBI Taxonomy" id="171643"/>
    <lineage>
        <taxon>Eukaryota</taxon>
        <taxon>Metazoa</taxon>
        <taxon>Chordata</taxon>
        <taxon>Craniata</taxon>
        <taxon>Vertebrata</taxon>
        <taxon>Euteleostomi</taxon>
        <taxon>Lepidosauria</taxon>
        <taxon>Squamata</taxon>
        <taxon>Bifurcata</taxon>
        <taxon>Unidentata</taxon>
        <taxon>Episquamata</taxon>
        <taxon>Toxicofera</taxon>
        <taxon>Iguania</taxon>
        <taxon>Acrodonta</taxon>
        <taxon>Agamidae</taxon>
        <taxon>Agaminae</taxon>
        <taxon>Phrynocephalus</taxon>
    </lineage>
</organism>
<dbReference type="AlphaFoldDB" id="A0A9Q0Y5D3"/>
<comment type="caution">
    <text evidence="3">The sequence shown here is derived from an EMBL/GenBank/DDBJ whole genome shotgun (WGS) entry which is preliminary data.</text>
</comment>
<feature type="compositionally biased region" description="Polar residues" evidence="1">
    <location>
        <begin position="108"/>
        <end position="118"/>
    </location>
</feature>
<feature type="domain" description="Doublecortin" evidence="2">
    <location>
        <begin position="213"/>
        <end position="273"/>
    </location>
</feature>
<dbReference type="CDD" id="cd17157">
    <property type="entry name" value="DCX2_DCDC5"/>
    <property type="match status" value="1"/>
</dbReference>
<protein>
    <recommendedName>
        <fullName evidence="2">Doublecortin domain-containing protein</fullName>
    </recommendedName>
</protein>
<dbReference type="Gene3D" id="3.10.20.230">
    <property type="entry name" value="Doublecortin domain"/>
    <property type="match status" value="1"/>
</dbReference>
<feature type="non-terminal residue" evidence="3">
    <location>
        <position position="1"/>
    </location>
</feature>
<dbReference type="Proteomes" id="UP001142489">
    <property type="component" value="Unassembled WGS sequence"/>
</dbReference>
<dbReference type="SUPFAM" id="SSF89837">
    <property type="entry name" value="Doublecortin (DC)"/>
    <property type="match status" value="2"/>
</dbReference>
<evidence type="ECO:0000256" key="1">
    <source>
        <dbReference type="SAM" id="MobiDB-lite"/>
    </source>
</evidence>
<feature type="region of interest" description="Disordered" evidence="1">
    <location>
        <begin position="76"/>
        <end position="127"/>
    </location>
</feature>
<accession>A0A9Q0Y5D3</accession>
<dbReference type="GO" id="GO:0035556">
    <property type="term" value="P:intracellular signal transduction"/>
    <property type="evidence" value="ECO:0007669"/>
    <property type="project" value="InterPro"/>
</dbReference>
<dbReference type="GO" id="GO:0008017">
    <property type="term" value="F:microtubule binding"/>
    <property type="evidence" value="ECO:0007669"/>
    <property type="project" value="InterPro"/>
</dbReference>
<keyword evidence="4" id="KW-1185">Reference proteome</keyword>
<dbReference type="InterPro" id="IPR056415">
    <property type="entry name" value="DCX2_DCDC1"/>
</dbReference>
<dbReference type="Pfam" id="PF24478">
    <property type="entry name" value="DCX2_DCDC1"/>
    <property type="match status" value="2"/>
</dbReference>
<dbReference type="InterPro" id="IPR003533">
    <property type="entry name" value="Doublecortin_dom"/>
</dbReference>
<dbReference type="PANTHER" id="PTHR46302:SF3">
    <property type="entry name" value="DOUBLECORTIN DOMAIN-CONTAINING PROTEIN 1"/>
    <property type="match status" value="1"/>
</dbReference>
<dbReference type="GO" id="GO:1902412">
    <property type="term" value="P:regulation of mitotic cytokinesis"/>
    <property type="evidence" value="ECO:0007669"/>
    <property type="project" value="InterPro"/>
</dbReference>